<comment type="caution">
    <text evidence="2">The sequence shown here is derived from an EMBL/GenBank/DDBJ whole genome shotgun (WGS) entry which is preliminary data.</text>
</comment>
<sequence length="135" mass="14962">MDLIARAEAEVVNRHAFFVEWFTGRASEAELDTSLRAFAPDMVMIEPDASTIGQAEICAMIRAARGKRPHDFSIRVDLVSARMVAEDTVIVIYDEHQVIDGEKSARRSSAVFSADADAPEGVVWRQLQETWIPGA</sequence>
<dbReference type="InterPro" id="IPR013679">
    <property type="entry name" value="SPP_C"/>
</dbReference>
<dbReference type="PIRSF" id="PIRSF029394">
    <property type="entry name" value="UCP029394"/>
    <property type="match status" value="1"/>
</dbReference>
<evidence type="ECO:0000313" key="2">
    <source>
        <dbReference type="EMBL" id="OCW59463.1"/>
    </source>
</evidence>
<dbReference type="AlphaFoldDB" id="A0A1C1Z114"/>
<dbReference type="OrthoDB" id="8420905at2"/>
<reference evidence="2 3" key="1">
    <citation type="submission" date="2015-12" db="EMBL/GenBank/DDBJ databases">
        <authorList>
            <person name="Shamseldin A."/>
            <person name="Moawad H."/>
            <person name="Abd El-Rahim W.M."/>
            <person name="Sadowsky M.J."/>
        </authorList>
    </citation>
    <scope>NUCLEOTIDE SEQUENCE [LARGE SCALE GENOMIC DNA]</scope>
    <source>
        <strain evidence="2 3">JC234</strain>
    </source>
</reference>
<gene>
    <name evidence="2" type="ORF">AWJ14_10600</name>
</gene>
<proteinExistence type="predicted"/>
<evidence type="ECO:0000313" key="3">
    <source>
        <dbReference type="Proteomes" id="UP000094795"/>
    </source>
</evidence>
<dbReference type="Proteomes" id="UP000094795">
    <property type="component" value="Unassembled WGS sequence"/>
</dbReference>
<dbReference type="InterPro" id="IPR016918">
    <property type="entry name" value="UCP029394"/>
</dbReference>
<feature type="domain" description="Sucrose-phosphatase C-terminal" evidence="1">
    <location>
        <begin position="9"/>
        <end position="132"/>
    </location>
</feature>
<evidence type="ECO:0000259" key="1">
    <source>
        <dbReference type="Pfam" id="PF08472"/>
    </source>
</evidence>
<protein>
    <recommendedName>
        <fullName evidence="1">Sucrose-phosphatase C-terminal domain-containing protein</fullName>
    </recommendedName>
</protein>
<name>A0A1C1Z114_9HYPH</name>
<dbReference type="Pfam" id="PF08472">
    <property type="entry name" value="S6PP_C"/>
    <property type="match status" value="1"/>
</dbReference>
<dbReference type="RefSeq" id="WP_066174254.1">
    <property type="nucleotide sequence ID" value="NZ_LQZT01000001.1"/>
</dbReference>
<dbReference type="SUPFAM" id="SSF54427">
    <property type="entry name" value="NTF2-like"/>
    <property type="match status" value="1"/>
</dbReference>
<dbReference type="InterPro" id="IPR032710">
    <property type="entry name" value="NTF2-like_dom_sf"/>
</dbReference>
<organism evidence="2 3">
    <name type="scientific">Hoeflea olei</name>
    <dbReference type="NCBI Taxonomy" id="1480615"/>
    <lineage>
        <taxon>Bacteria</taxon>
        <taxon>Pseudomonadati</taxon>
        <taxon>Pseudomonadota</taxon>
        <taxon>Alphaproteobacteria</taxon>
        <taxon>Hyphomicrobiales</taxon>
        <taxon>Rhizobiaceae</taxon>
        <taxon>Hoeflea</taxon>
    </lineage>
</organism>
<keyword evidence="3" id="KW-1185">Reference proteome</keyword>
<accession>A0A1C1Z114</accession>
<dbReference type="Gene3D" id="3.10.450.50">
    <property type="match status" value="1"/>
</dbReference>
<dbReference type="STRING" id="1480615.AWJ14_10600"/>
<dbReference type="EMBL" id="LQZT01000001">
    <property type="protein sequence ID" value="OCW59463.1"/>
    <property type="molecule type" value="Genomic_DNA"/>
</dbReference>